<feature type="coiled-coil region" evidence="2">
    <location>
        <begin position="86"/>
        <end position="113"/>
    </location>
</feature>
<dbReference type="Proteomes" id="UP000276770">
    <property type="component" value="Unassembled WGS sequence"/>
</dbReference>
<evidence type="ECO:0000313" key="4">
    <source>
        <dbReference type="EMBL" id="RLQ93184.1"/>
    </source>
</evidence>
<comment type="caution">
    <text evidence="4">The sequence shown here is derived from an EMBL/GenBank/DDBJ whole genome shotgun (WGS) entry which is preliminary data.</text>
</comment>
<dbReference type="RefSeq" id="WP_121682092.1">
    <property type="nucleotide sequence ID" value="NZ_RCVZ01000016.1"/>
</dbReference>
<dbReference type="Gene3D" id="1.10.1660.10">
    <property type="match status" value="1"/>
</dbReference>
<reference evidence="4 5" key="1">
    <citation type="submission" date="2018-10" db="EMBL/GenBank/DDBJ databases">
        <title>Falsibacillus sp. genome draft.</title>
        <authorList>
            <person name="Shi S."/>
        </authorList>
    </citation>
    <scope>NUCLEOTIDE SEQUENCE [LARGE SCALE GENOMIC DNA]</scope>
    <source>
        <strain evidence="4 5">GY 10110</strain>
    </source>
</reference>
<dbReference type="OrthoDB" id="9791488at2"/>
<organism evidence="4 5">
    <name type="scientific">Falsibacillus albus</name>
    <dbReference type="NCBI Taxonomy" id="2478915"/>
    <lineage>
        <taxon>Bacteria</taxon>
        <taxon>Bacillati</taxon>
        <taxon>Bacillota</taxon>
        <taxon>Bacilli</taxon>
        <taxon>Bacillales</taxon>
        <taxon>Bacillaceae</taxon>
        <taxon>Falsibacillus</taxon>
    </lineage>
</organism>
<accession>A0A3L7JS86</accession>
<dbReference type="SUPFAM" id="SSF46955">
    <property type="entry name" value="Putative DNA-binding domain"/>
    <property type="match status" value="1"/>
</dbReference>
<keyword evidence="1" id="KW-0238">DNA-binding</keyword>
<dbReference type="GO" id="GO:0003700">
    <property type="term" value="F:DNA-binding transcription factor activity"/>
    <property type="evidence" value="ECO:0007669"/>
    <property type="project" value="InterPro"/>
</dbReference>
<dbReference type="PANTHER" id="PTHR30204:SF58">
    <property type="entry name" value="HTH-TYPE TRANSCRIPTIONAL REGULATOR YFMP"/>
    <property type="match status" value="1"/>
</dbReference>
<evidence type="ECO:0000313" key="5">
    <source>
        <dbReference type="Proteomes" id="UP000276770"/>
    </source>
</evidence>
<dbReference type="InterPro" id="IPR000551">
    <property type="entry name" value="MerR-type_HTH_dom"/>
</dbReference>
<feature type="domain" description="HTH merR-type" evidence="3">
    <location>
        <begin position="3"/>
        <end position="73"/>
    </location>
</feature>
<dbReference type="PROSITE" id="PS50937">
    <property type="entry name" value="HTH_MERR_2"/>
    <property type="match status" value="1"/>
</dbReference>
<proteinExistence type="predicted"/>
<dbReference type="PANTHER" id="PTHR30204">
    <property type="entry name" value="REDOX-CYCLING DRUG-SENSING TRANSCRIPTIONAL ACTIVATOR SOXR"/>
    <property type="match status" value="1"/>
</dbReference>
<dbReference type="EMBL" id="RCVZ01000016">
    <property type="protein sequence ID" value="RLQ93184.1"/>
    <property type="molecule type" value="Genomic_DNA"/>
</dbReference>
<protein>
    <submittedName>
        <fullName evidence="4">MerR family transcriptional regulator</fullName>
    </submittedName>
</protein>
<dbReference type="GO" id="GO:0003677">
    <property type="term" value="F:DNA binding"/>
    <property type="evidence" value="ECO:0007669"/>
    <property type="project" value="UniProtKB-KW"/>
</dbReference>
<keyword evidence="5" id="KW-1185">Reference proteome</keyword>
<evidence type="ECO:0000256" key="2">
    <source>
        <dbReference type="SAM" id="Coils"/>
    </source>
</evidence>
<evidence type="ECO:0000256" key="1">
    <source>
        <dbReference type="ARBA" id="ARBA00023125"/>
    </source>
</evidence>
<sequence>MEHFKIDDVSKMTGLTKRAIRYYEEIDLIDPPERTDGGTRLYTNKDIDRLKKVVLAKDVLGFSLQELQQFLKLNETIELRRKEYTASQETKKLDELRKIYSGLEQEMALIDQKIEKMLSFRNEIEVHHKKIGSILDKEAEEG</sequence>
<dbReference type="InterPro" id="IPR009061">
    <property type="entry name" value="DNA-bd_dom_put_sf"/>
</dbReference>
<gene>
    <name evidence="4" type="ORF">D9X91_18295</name>
</gene>
<evidence type="ECO:0000259" key="3">
    <source>
        <dbReference type="PROSITE" id="PS50937"/>
    </source>
</evidence>
<keyword evidence="2" id="KW-0175">Coiled coil</keyword>
<dbReference type="AlphaFoldDB" id="A0A3L7JS86"/>
<dbReference type="SMART" id="SM00422">
    <property type="entry name" value="HTH_MERR"/>
    <property type="match status" value="1"/>
</dbReference>
<dbReference type="Pfam" id="PF13411">
    <property type="entry name" value="MerR_1"/>
    <property type="match status" value="1"/>
</dbReference>
<name>A0A3L7JS86_9BACI</name>
<dbReference type="InterPro" id="IPR047057">
    <property type="entry name" value="MerR_fam"/>
</dbReference>